<dbReference type="FunFam" id="3.60.21.10:FF:000145">
    <property type="entry name" value="Serine/threonine-protein phosphatase"/>
    <property type="match status" value="1"/>
</dbReference>
<name>A0AAE9D203_CAEBR</name>
<evidence type="ECO:0000259" key="2">
    <source>
        <dbReference type="PROSITE" id="PS00125"/>
    </source>
</evidence>
<dbReference type="Proteomes" id="UP000827892">
    <property type="component" value="Chromosome V"/>
</dbReference>
<gene>
    <name evidence="3" type="ORF">L3Y34_009073</name>
</gene>
<evidence type="ECO:0000256" key="1">
    <source>
        <dbReference type="RuleBase" id="RU004273"/>
    </source>
</evidence>
<keyword evidence="1" id="KW-0378">Hydrolase</keyword>
<reference evidence="3 4" key="1">
    <citation type="submission" date="2022-02" db="EMBL/GenBank/DDBJ databases">
        <title>Chromosome-level reference genomes for two strains of Caenorhabditis briggsae: an improved platform for comparative genomics.</title>
        <authorList>
            <person name="Stevens L."/>
            <person name="Andersen E.C."/>
        </authorList>
    </citation>
    <scope>NUCLEOTIDE SEQUENCE [LARGE SCALE GENOMIC DNA]</scope>
    <source>
        <strain evidence="3">QX1410_ONT</strain>
        <tissue evidence="3">Whole-organism</tissue>
    </source>
</reference>
<evidence type="ECO:0000313" key="4">
    <source>
        <dbReference type="Proteomes" id="UP000827892"/>
    </source>
</evidence>
<evidence type="ECO:0000313" key="3">
    <source>
        <dbReference type="EMBL" id="ULT91215.1"/>
    </source>
</evidence>
<dbReference type="Gene3D" id="3.60.21.10">
    <property type="match status" value="1"/>
</dbReference>
<dbReference type="PANTHER" id="PTHR11668:SF285">
    <property type="entry name" value="SERINE_THREONINE-PROTEIN PHOSPHATASE-RELATED"/>
    <property type="match status" value="1"/>
</dbReference>
<dbReference type="SUPFAM" id="SSF56300">
    <property type="entry name" value="Metallo-dependent phosphatases"/>
    <property type="match status" value="1"/>
</dbReference>
<sequence length="381" mass="43593">MKSIRKTDIFDGESVDQLAQRIIDHLLQWRCLDAFCDKQMLTILDKTESTLKPLPAMLQIEHPVTIFGDIHGQLDSLIRYFDAVGYPPKVQFLFLGDYVDRGAKSLEVSLLLFCYKIRYPHVVHLLRGNHECMKMNRLYGFHEELARKRGTRMWKRYQNVFNELPLCARVGQKILCMHGGISQNCNSWESFRNLKKPNTPKTCDEGLQVDLMWADPTQDKCNAFAINQQRAISVVFGEKALTDFMKKLGLSLIVRAHEVSQDGFNFMFNRKIVTVFSAPYYCGNDTNCGAIMHISLSYEISFTVLRPRMIQTSENADVVRQMENNYKDLMVKSPDPNRGRHLTPAPIPVQPVSIPPFIAPVAPGPPIQIPPLISEMVEMKK</sequence>
<dbReference type="CDD" id="cd00144">
    <property type="entry name" value="MPP_PPP_family"/>
    <property type="match status" value="1"/>
</dbReference>
<dbReference type="Pfam" id="PF00149">
    <property type="entry name" value="Metallophos"/>
    <property type="match status" value="1"/>
</dbReference>
<dbReference type="AlphaFoldDB" id="A0AAE9D203"/>
<comment type="similarity">
    <text evidence="1">Belongs to the PPP phosphatase family.</text>
</comment>
<dbReference type="EC" id="3.1.3.16" evidence="1"/>
<feature type="domain" description="Serine/threonine specific protein phosphatases" evidence="2">
    <location>
        <begin position="126"/>
        <end position="131"/>
    </location>
</feature>
<dbReference type="PROSITE" id="PS00125">
    <property type="entry name" value="SER_THR_PHOSPHATASE"/>
    <property type="match status" value="1"/>
</dbReference>
<dbReference type="InterPro" id="IPR006186">
    <property type="entry name" value="Ser/Thr-sp_prot-phosphatase"/>
</dbReference>
<dbReference type="EMBL" id="CP090895">
    <property type="protein sequence ID" value="ULT91215.1"/>
    <property type="molecule type" value="Genomic_DNA"/>
</dbReference>
<dbReference type="PANTHER" id="PTHR11668">
    <property type="entry name" value="SERINE/THREONINE PROTEIN PHOSPHATASE"/>
    <property type="match status" value="1"/>
</dbReference>
<dbReference type="GO" id="GO:0004722">
    <property type="term" value="F:protein serine/threonine phosphatase activity"/>
    <property type="evidence" value="ECO:0007669"/>
    <property type="project" value="UniProtKB-EC"/>
</dbReference>
<dbReference type="InterPro" id="IPR004843">
    <property type="entry name" value="Calcineurin-like_PHP"/>
</dbReference>
<protein>
    <recommendedName>
        <fullName evidence="1">Serine/threonine-protein phosphatase</fullName>
        <ecNumber evidence="1">3.1.3.16</ecNumber>
    </recommendedName>
</protein>
<proteinExistence type="inferred from homology"/>
<organism evidence="3 4">
    <name type="scientific">Caenorhabditis briggsae</name>
    <dbReference type="NCBI Taxonomy" id="6238"/>
    <lineage>
        <taxon>Eukaryota</taxon>
        <taxon>Metazoa</taxon>
        <taxon>Ecdysozoa</taxon>
        <taxon>Nematoda</taxon>
        <taxon>Chromadorea</taxon>
        <taxon>Rhabditida</taxon>
        <taxon>Rhabditina</taxon>
        <taxon>Rhabditomorpha</taxon>
        <taxon>Rhabditoidea</taxon>
        <taxon>Rhabditidae</taxon>
        <taxon>Peloderinae</taxon>
        <taxon>Caenorhabditis</taxon>
    </lineage>
</organism>
<accession>A0AAE9D203</accession>
<dbReference type="SMART" id="SM00156">
    <property type="entry name" value="PP2Ac"/>
    <property type="match status" value="1"/>
</dbReference>
<dbReference type="InterPro" id="IPR050341">
    <property type="entry name" value="PP1_catalytic_subunit"/>
</dbReference>
<dbReference type="InterPro" id="IPR029052">
    <property type="entry name" value="Metallo-depent_PP-like"/>
</dbReference>
<dbReference type="PRINTS" id="PR00114">
    <property type="entry name" value="STPHPHTASE"/>
</dbReference>
<comment type="catalytic activity">
    <reaction evidence="1">
        <text>O-phospho-L-threonyl-[protein] + H2O = L-threonyl-[protein] + phosphate</text>
        <dbReference type="Rhea" id="RHEA:47004"/>
        <dbReference type="Rhea" id="RHEA-COMP:11060"/>
        <dbReference type="Rhea" id="RHEA-COMP:11605"/>
        <dbReference type="ChEBI" id="CHEBI:15377"/>
        <dbReference type="ChEBI" id="CHEBI:30013"/>
        <dbReference type="ChEBI" id="CHEBI:43474"/>
        <dbReference type="ChEBI" id="CHEBI:61977"/>
        <dbReference type="EC" id="3.1.3.16"/>
    </reaction>
</comment>